<feature type="region of interest" description="Disordered" evidence="4">
    <location>
        <begin position="201"/>
        <end position="222"/>
    </location>
</feature>
<sequence length="524" mass="59862">MPTLSFEEKISLLTRNVAVLAALAAFIASTSLSFHMMLQLQRYQRMVTEAIETSYKGKIVDSKTILENSFKTYEEQRVKRSPFSDRKLFRRRKNSSEGNNTEWIHVSGYHRMPKPIMFQFCVVIKQFCVLKQKRFRGAPGQRGPEGLRGPPGDKGPLGLTGLQGPFGPIGTQGTQGKAGMNGTCNCTIEDMYNLFPTTSTETVQSTRETKVTAPTTTQPVPWKETNDTEVIEPGQVDLQEPHYNKRKCIIEKVGTPVFHSESQYGEVGAWMQDAAPEGGYSDKRWVFDGFISPVLYEYRTELDLLYKRQSVKYYIDYLATGTGGVVYNGSFFYHQYQSPYMVCYHLKSGQVRQKRLAHLAYRDCLLKEFSPDGDVIWDCNRTSVRDDNLYGMEHNFADFATDENGLWVIYQNTFNNGTLTIASIDVESLTVLRSLLVPMGNGKLICNMFIMCGVLYGLTSCTDYQSEINFAYHLYEERYLNLSAVWRNPFRSTTMLNYNPKDRRLYFFDNGNLLSTPVRVKSEK</sequence>
<keyword evidence="8" id="KW-1185">Reference proteome</keyword>
<evidence type="ECO:0000256" key="4">
    <source>
        <dbReference type="SAM" id="MobiDB-lite"/>
    </source>
</evidence>
<dbReference type="Proteomes" id="UP000030758">
    <property type="component" value="Unassembled WGS sequence"/>
</dbReference>
<evidence type="ECO:0000313" key="6">
    <source>
        <dbReference type="EMBL" id="KFD58954.1"/>
    </source>
</evidence>
<dbReference type="Pfam" id="PF02191">
    <property type="entry name" value="OLF"/>
    <property type="match status" value="1"/>
</dbReference>
<dbReference type="PANTHER" id="PTHR23192:SF83">
    <property type="entry name" value="OLFACTOMEDIN-LIKE DOMAIN-CONTAINING PROTEIN"/>
    <property type="match status" value="1"/>
</dbReference>
<accession>A0A085NU36</accession>
<reference evidence="7 8" key="1">
    <citation type="journal article" date="2014" name="Nat. Genet.">
        <title>Genome and transcriptome of the porcine whipworm Trichuris suis.</title>
        <authorList>
            <person name="Jex A.R."/>
            <person name="Nejsum P."/>
            <person name="Schwarz E.M."/>
            <person name="Hu L."/>
            <person name="Young N.D."/>
            <person name="Hall R.S."/>
            <person name="Korhonen P.K."/>
            <person name="Liao S."/>
            <person name="Thamsborg S."/>
            <person name="Xia J."/>
            <person name="Xu P."/>
            <person name="Wang S."/>
            <person name="Scheerlinck J.P."/>
            <person name="Hofmann A."/>
            <person name="Sternberg P.W."/>
            <person name="Wang J."/>
            <person name="Gasser R.B."/>
        </authorList>
    </citation>
    <scope>NUCLEOTIDE SEQUENCE [LARGE SCALE GENOMIC DNA]</scope>
    <source>
        <strain evidence="7">DCEP-RM93F</strain>
        <strain evidence="6">DCEP-RM93M</strain>
    </source>
</reference>
<evidence type="ECO:0000259" key="5">
    <source>
        <dbReference type="PROSITE" id="PS51132"/>
    </source>
</evidence>
<dbReference type="GO" id="GO:0005615">
    <property type="term" value="C:extracellular space"/>
    <property type="evidence" value="ECO:0007669"/>
    <property type="project" value="TreeGrafter"/>
</dbReference>
<dbReference type="GO" id="GO:0007165">
    <property type="term" value="P:signal transduction"/>
    <property type="evidence" value="ECO:0007669"/>
    <property type="project" value="TreeGrafter"/>
</dbReference>
<evidence type="ECO:0000313" key="7">
    <source>
        <dbReference type="EMBL" id="KFD72982.1"/>
    </source>
</evidence>
<dbReference type="PANTHER" id="PTHR23192">
    <property type="entry name" value="OLFACTOMEDIN-RELATED"/>
    <property type="match status" value="1"/>
</dbReference>
<dbReference type="Proteomes" id="UP000030764">
    <property type="component" value="Unassembled WGS sequence"/>
</dbReference>
<dbReference type="InterPro" id="IPR003112">
    <property type="entry name" value="Olfac-like_dom"/>
</dbReference>
<dbReference type="AlphaFoldDB" id="A0A085NU36"/>
<comment type="subcellular location">
    <subcellularLocation>
        <location evidence="1">Secreted</location>
    </subcellularLocation>
</comment>
<evidence type="ECO:0000256" key="3">
    <source>
        <dbReference type="PROSITE-ProRule" id="PRU00446"/>
    </source>
</evidence>
<dbReference type="InterPro" id="IPR050605">
    <property type="entry name" value="Olfactomedin-like_domain"/>
</dbReference>
<keyword evidence="2" id="KW-0964">Secreted</keyword>
<evidence type="ECO:0000256" key="2">
    <source>
        <dbReference type="ARBA" id="ARBA00022525"/>
    </source>
</evidence>
<dbReference type="EMBL" id="KL363182">
    <property type="protein sequence ID" value="KFD58954.1"/>
    <property type="molecule type" value="Genomic_DNA"/>
</dbReference>
<feature type="domain" description="Olfactomedin-like" evidence="5">
    <location>
        <begin position="247"/>
        <end position="522"/>
    </location>
</feature>
<dbReference type="InterPro" id="IPR008160">
    <property type="entry name" value="Collagen"/>
</dbReference>
<name>A0A085NU36_9BILA</name>
<protein>
    <recommendedName>
        <fullName evidence="5">Olfactomedin-like domain-containing protein</fullName>
    </recommendedName>
</protein>
<organism evidence="7">
    <name type="scientific">Trichuris suis</name>
    <name type="common">pig whipworm</name>
    <dbReference type="NCBI Taxonomy" id="68888"/>
    <lineage>
        <taxon>Eukaryota</taxon>
        <taxon>Metazoa</taxon>
        <taxon>Ecdysozoa</taxon>
        <taxon>Nematoda</taxon>
        <taxon>Enoplea</taxon>
        <taxon>Dorylaimia</taxon>
        <taxon>Trichinellida</taxon>
        <taxon>Trichuridae</taxon>
        <taxon>Trichuris</taxon>
    </lineage>
</organism>
<dbReference type="SMART" id="SM00284">
    <property type="entry name" value="OLF"/>
    <property type="match status" value="1"/>
</dbReference>
<feature type="compositionally biased region" description="Polar residues" evidence="4">
    <location>
        <begin position="201"/>
        <end position="219"/>
    </location>
</feature>
<feature type="region of interest" description="Disordered" evidence="4">
    <location>
        <begin position="136"/>
        <end position="158"/>
    </location>
</feature>
<evidence type="ECO:0000313" key="8">
    <source>
        <dbReference type="Proteomes" id="UP000030764"/>
    </source>
</evidence>
<gene>
    <name evidence="6" type="ORF">M513_00117</name>
    <name evidence="7" type="ORF">M514_00117</name>
</gene>
<proteinExistence type="predicted"/>
<dbReference type="PROSITE" id="PS51132">
    <property type="entry name" value="OLF"/>
    <property type="match status" value="1"/>
</dbReference>
<dbReference type="EMBL" id="KL367475">
    <property type="protein sequence ID" value="KFD72982.1"/>
    <property type="molecule type" value="Genomic_DNA"/>
</dbReference>
<evidence type="ECO:0000256" key="1">
    <source>
        <dbReference type="ARBA" id="ARBA00004613"/>
    </source>
</evidence>
<dbReference type="Pfam" id="PF01391">
    <property type="entry name" value="Collagen"/>
    <property type="match status" value="1"/>
</dbReference>
<comment type="caution">
    <text evidence="3">Lacks conserved residue(s) required for the propagation of feature annotation.</text>
</comment>